<organism evidence="1 2">
    <name type="scientific">Dorea ammoniilytica</name>
    <dbReference type="NCBI Taxonomy" id="2981788"/>
    <lineage>
        <taxon>Bacteria</taxon>
        <taxon>Bacillati</taxon>
        <taxon>Bacillota</taxon>
        <taxon>Clostridia</taxon>
        <taxon>Lachnospirales</taxon>
        <taxon>Lachnospiraceae</taxon>
        <taxon>Dorea</taxon>
    </lineage>
</organism>
<comment type="caution">
    <text evidence="1">The sequence shown here is derived from an EMBL/GenBank/DDBJ whole genome shotgun (WGS) entry which is preliminary data.</text>
</comment>
<reference evidence="1 2" key="1">
    <citation type="journal article" date="2021" name="ISME Commun">
        <title>Automated analysis of genomic sequences facilitates high-throughput and comprehensive description of bacteria.</title>
        <authorList>
            <person name="Hitch T.C.A."/>
        </authorList>
    </citation>
    <scope>NUCLEOTIDE SEQUENCE [LARGE SCALE GENOMIC DNA]</scope>
    <source>
        <strain evidence="1 2">Sanger_02</strain>
    </source>
</reference>
<dbReference type="EMBL" id="JAOQJV010000022">
    <property type="protein sequence ID" value="MCU6701000.1"/>
    <property type="molecule type" value="Genomic_DNA"/>
</dbReference>
<keyword evidence="1" id="KW-0378">Hydrolase</keyword>
<dbReference type="RefSeq" id="WP_262582286.1">
    <property type="nucleotide sequence ID" value="NZ_JAOQJV010000022.1"/>
</dbReference>
<gene>
    <name evidence="1" type="ORF">OCV65_12255</name>
</gene>
<dbReference type="CDD" id="cd00229">
    <property type="entry name" value="SGNH_hydrolase"/>
    <property type="match status" value="1"/>
</dbReference>
<dbReference type="Proteomes" id="UP001207605">
    <property type="component" value="Unassembled WGS sequence"/>
</dbReference>
<evidence type="ECO:0000313" key="2">
    <source>
        <dbReference type="Proteomes" id="UP001207605"/>
    </source>
</evidence>
<dbReference type="InterPro" id="IPR036514">
    <property type="entry name" value="SGNH_hydro_sf"/>
</dbReference>
<proteinExistence type="predicted"/>
<dbReference type="GO" id="GO:0016787">
    <property type="term" value="F:hydrolase activity"/>
    <property type="evidence" value="ECO:0007669"/>
    <property type="project" value="UniProtKB-KW"/>
</dbReference>
<sequence length="188" mass="22140">MNEHVTRLRLLFVGNSHTFFNDMPEMVAERFRKDGYDCEVAMIAHGGWSLSQLMEEPEVQFNIRYGHYDYVMLQDMSNPFESERRFMRSIAILVKWIREAGARPILYLPWTRCDGEDRQAAMTASYKKASAEYEVPLAPAGEFWWEYRREHPETEMYYEDGTHASEVGSEFAAGYIYRTISTDMKKKK</sequence>
<dbReference type="Gene3D" id="3.40.50.1110">
    <property type="entry name" value="SGNH hydrolase"/>
    <property type="match status" value="1"/>
</dbReference>
<name>A0ABT2S8S4_9FIRM</name>
<evidence type="ECO:0000313" key="1">
    <source>
        <dbReference type="EMBL" id="MCU6701000.1"/>
    </source>
</evidence>
<dbReference type="SUPFAM" id="SSF52266">
    <property type="entry name" value="SGNH hydrolase"/>
    <property type="match status" value="1"/>
</dbReference>
<protein>
    <submittedName>
        <fullName evidence="1">SGNH/GDSL hydrolase family protein</fullName>
    </submittedName>
</protein>
<keyword evidence="2" id="KW-1185">Reference proteome</keyword>
<accession>A0ABT2S8S4</accession>